<gene>
    <name evidence="1" type="ORF">EI291_08160</name>
</gene>
<protein>
    <submittedName>
        <fullName evidence="1">Uncharacterized protein</fullName>
    </submittedName>
</protein>
<dbReference type="Proteomes" id="UP000273500">
    <property type="component" value="Unassembled WGS sequence"/>
</dbReference>
<dbReference type="OrthoDB" id="8383224at2"/>
<name>A0A428KSH4_9BACT</name>
<proteinExistence type="predicted"/>
<dbReference type="EMBL" id="RWIT01000003">
    <property type="protein sequence ID" value="RSK49454.1"/>
    <property type="molecule type" value="Genomic_DNA"/>
</dbReference>
<organism evidence="1 2">
    <name type="scientific">Hymenobacter rigui</name>
    <dbReference type="NCBI Taxonomy" id="334424"/>
    <lineage>
        <taxon>Bacteria</taxon>
        <taxon>Pseudomonadati</taxon>
        <taxon>Bacteroidota</taxon>
        <taxon>Cytophagia</taxon>
        <taxon>Cytophagales</taxon>
        <taxon>Hymenobacteraceae</taxon>
        <taxon>Hymenobacter</taxon>
    </lineage>
</organism>
<accession>A0A428KSH4</accession>
<comment type="caution">
    <text evidence="1">The sequence shown here is derived from an EMBL/GenBank/DDBJ whole genome shotgun (WGS) entry which is preliminary data.</text>
</comment>
<dbReference type="RefSeq" id="WP_125419309.1">
    <property type="nucleotide sequence ID" value="NZ_RWIT01000003.1"/>
</dbReference>
<keyword evidence="2" id="KW-1185">Reference proteome</keyword>
<evidence type="ECO:0000313" key="1">
    <source>
        <dbReference type="EMBL" id="RSK49454.1"/>
    </source>
</evidence>
<sequence>MEREYRRILTDESIQLMGTLEGYCPIQAEGTVASQPFYFHARWHEWSFSVSETTDVSAVDISAMLQADAFGFQVTGTTTGTYDAGWMEFDEAERIIKQCSRQYLELKSK</sequence>
<dbReference type="AlphaFoldDB" id="A0A428KSH4"/>
<evidence type="ECO:0000313" key="2">
    <source>
        <dbReference type="Proteomes" id="UP000273500"/>
    </source>
</evidence>
<reference evidence="1 2" key="1">
    <citation type="submission" date="2018-12" db="EMBL/GenBank/DDBJ databases">
        <authorList>
            <person name="Feng G."/>
            <person name="Zhu H."/>
        </authorList>
    </citation>
    <scope>NUCLEOTIDE SEQUENCE [LARGE SCALE GENOMIC DNA]</scope>
    <source>
        <strain evidence="1 2">KCTC 12533</strain>
    </source>
</reference>